<dbReference type="Pfam" id="PF12059">
    <property type="entry name" value="DUF3540"/>
    <property type="match status" value="1"/>
</dbReference>
<proteinExistence type="predicted"/>
<keyword evidence="2" id="KW-1185">Reference proteome</keyword>
<sequence>MSNAIPSFALPVSPPQQAAGQVVNLFGDGSMIVECDGRGWHCQRAASCLMTPECGDRVLIASAGEQLWLLAVLERAESHQPATLSVEGDLRIAPTGDLSLSSGKLNVTAESGDCHIDAMNYSGKSLTAWLSLTRIVGGQFESVWQTVTQLSNRLLRRTQTIEQVRAGQLDMQAEDYLRAHAQNTFITAKGITKVDSEQIHMG</sequence>
<dbReference type="AlphaFoldDB" id="A0A370Q6W0"/>
<dbReference type="EMBL" id="QRAP01000014">
    <property type="protein sequence ID" value="RDK84115.1"/>
    <property type="molecule type" value="Genomic_DNA"/>
</dbReference>
<gene>
    <name evidence="1" type="ORF">C8D90_11434</name>
</gene>
<accession>A0A370Q6W0</accession>
<dbReference type="InterPro" id="IPR021927">
    <property type="entry name" value="DUF3540"/>
</dbReference>
<dbReference type="RefSeq" id="WP_115460309.1">
    <property type="nucleotide sequence ID" value="NZ_QRAP01000014.1"/>
</dbReference>
<name>A0A370Q6W0_9GAMM</name>
<dbReference type="Proteomes" id="UP000254848">
    <property type="component" value="Unassembled WGS sequence"/>
</dbReference>
<dbReference type="OrthoDB" id="6119047at2"/>
<organism evidence="1 2">
    <name type="scientific">Enterobacillus tribolii</name>
    <dbReference type="NCBI Taxonomy" id="1487935"/>
    <lineage>
        <taxon>Bacteria</taxon>
        <taxon>Pseudomonadati</taxon>
        <taxon>Pseudomonadota</taxon>
        <taxon>Gammaproteobacteria</taxon>
        <taxon>Enterobacterales</taxon>
        <taxon>Hafniaceae</taxon>
        <taxon>Enterobacillus</taxon>
    </lineage>
</organism>
<reference evidence="1 2" key="1">
    <citation type="submission" date="2018-07" db="EMBL/GenBank/DDBJ databases">
        <title>Genomic Encyclopedia of Type Strains, Phase IV (KMG-IV): sequencing the most valuable type-strain genomes for metagenomic binning, comparative biology and taxonomic classification.</title>
        <authorList>
            <person name="Goeker M."/>
        </authorList>
    </citation>
    <scope>NUCLEOTIDE SEQUENCE [LARGE SCALE GENOMIC DNA]</scope>
    <source>
        <strain evidence="1 2">DSM 103736</strain>
    </source>
</reference>
<evidence type="ECO:0000313" key="2">
    <source>
        <dbReference type="Proteomes" id="UP000254848"/>
    </source>
</evidence>
<protein>
    <submittedName>
        <fullName evidence="1">Uncharacterized protein DUF3540</fullName>
    </submittedName>
</protein>
<evidence type="ECO:0000313" key="1">
    <source>
        <dbReference type="EMBL" id="RDK84115.1"/>
    </source>
</evidence>
<comment type="caution">
    <text evidence="1">The sequence shown here is derived from an EMBL/GenBank/DDBJ whole genome shotgun (WGS) entry which is preliminary data.</text>
</comment>